<dbReference type="AlphaFoldDB" id="A0A0V1K818"/>
<name>A0A0V1K818_TRIPS</name>
<dbReference type="EMBL" id="JYDV01000010">
    <property type="protein sequence ID" value="KRZ43341.1"/>
    <property type="molecule type" value="Genomic_DNA"/>
</dbReference>
<dbReference type="Pfam" id="PF14978">
    <property type="entry name" value="MRP-63"/>
    <property type="match status" value="1"/>
</dbReference>
<dbReference type="GO" id="GO:0005761">
    <property type="term" value="C:mitochondrial ribosome"/>
    <property type="evidence" value="ECO:0007669"/>
    <property type="project" value="InterPro"/>
</dbReference>
<dbReference type="InterPro" id="IPR016576">
    <property type="entry name" value="Ribosomal_mL63"/>
</dbReference>
<dbReference type="Proteomes" id="UP000054826">
    <property type="component" value="Unassembled WGS sequence"/>
</dbReference>
<gene>
    <name evidence="1" type="ORF">T4C_11674</name>
</gene>
<organism evidence="1 2">
    <name type="scientific">Trichinella pseudospiralis</name>
    <name type="common">Parasitic roundworm</name>
    <dbReference type="NCBI Taxonomy" id="6337"/>
    <lineage>
        <taxon>Eukaryota</taxon>
        <taxon>Metazoa</taxon>
        <taxon>Ecdysozoa</taxon>
        <taxon>Nematoda</taxon>
        <taxon>Enoplea</taxon>
        <taxon>Dorylaimia</taxon>
        <taxon>Trichinellida</taxon>
        <taxon>Trichinellidae</taxon>
        <taxon>Trichinella</taxon>
    </lineage>
</organism>
<protein>
    <submittedName>
        <fullName evidence="1">Uncharacterized protein</fullName>
    </submittedName>
</protein>
<accession>A0A0V1K818</accession>
<evidence type="ECO:0000313" key="2">
    <source>
        <dbReference type="Proteomes" id="UP000054826"/>
    </source>
</evidence>
<proteinExistence type="predicted"/>
<comment type="caution">
    <text evidence="1">The sequence shown here is derived from an EMBL/GenBank/DDBJ whole genome shotgun (WGS) entry which is preliminary data.</text>
</comment>
<reference evidence="1 2" key="1">
    <citation type="submission" date="2015-01" db="EMBL/GenBank/DDBJ databases">
        <title>Evolution of Trichinella species and genotypes.</title>
        <authorList>
            <person name="Korhonen P.K."/>
            <person name="Edoardo P."/>
            <person name="Giuseppe L.R."/>
            <person name="Gasser R.B."/>
        </authorList>
    </citation>
    <scope>NUCLEOTIDE SEQUENCE [LARGE SCALE GENOMIC DNA]</scope>
    <source>
        <strain evidence="1">ISS176</strain>
    </source>
</reference>
<feature type="non-terminal residue" evidence="1">
    <location>
        <position position="1"/>
    </location>
</feature>
<sequence length="147" mass="17238">LMRWSFVLLRQSKNIVDQYKFWQVVKSPGSSKSKQSGKRKIHHVVRLRHINTLKTQLDAEYEVMKCLASPYLSKEEEEAWHLEYGTADQQRAKLQEEEKQKRMPGVAKRVTGVVKADRMKGNIGNLLHSPRTVEHHLHHIISLDRFE</sequence>
<evidence type="ECO:0000313" key="1">
    <source>
        <dbReference type="EMBL" id="KRZ43341.1"/>
    </source>
</evidence>